<comment type="caution">
    <text evidence="1">The sequence shown here is derived from an EMBL/GenBank/DDBJ whole genome shotgun (WGS) entry which is preliminary data.</text>
</comment>
<protein>
    <recommendedName>
        <fullName evidence="3">Listeria/Bacterioides repeat-containing protein</fullName>
    </recommendedName>
</protein>
<evidence type="ECO:0000313" key="1">
    <source>
        <dbReference type="EMBL" id="HIR65746.1"/>
    </source>
</evidence>
<reference evidence="1" key="2">
    <citation type="journal article" date="2021" name="PeerJ">
        <title>Extensive microbial diversity within the chicken gut microbiome revealed by metagenomics and culture.</title>
        <authorList>
            <person name="Gilroy R."/>
            <person name="Ravi A."/>
            <person name="Getino M."/>
            <person name="Pursley I."/>
            <person name="Horton D.L."/>
            <person name="Alikhan N.F."/>
            <person name="Baker D."/>
            <person name="Gharbi K."/>
            <person name="Hall N."/>
            <person name="Watson M."/>
            <person name="Adriaenssens E.M."/>
            <person name="Foster-Nyarko E."/>
            <person name="Jarju S."/>
            <person name="Secka A."/>
            <person name="Antonio M."/>
            <person name="Oren A."/>
            <person name="Chaudhuri R.R."/>
            <person name="La Ragione R."/>
            <person name="Hildebrand F."/>
            <person name="Pallen M.J."/>
        </authorList>
    </citation>
    <scope>NUCLEOTIDE SEQUENCE</scope>
    <source>
        <strain evidence="1">CHK121-14286</strain>
    </source>
</reference>
<evidence type="ECO:0000313" key="2">
    <source>
        <dbReference type="Proteomes" id="UP000824200"/>
    </source>
</evidence>
<accession>A0A9D1E3V0</accession>
<gene>
    <name evidence="1" type="ORF">IAC95_02520</name>
</gene>
<proteinExistence type="predicted"/>
<dbReference type="AlphaFoldDB" id="A0A9D1E3V0"/>
<reference evidence="1" key="1">
    <citation type="submission" date="2020-10" db="EMBL/GenBank/DDBJ databases">
        <authorList>
            <person name="Gilroy R."/>
        </authorList>
    </citation>
    <scope>NUCLEOTIDE SEQUENCE</scope>
    <source>
        <strain evidence="1">CHK121-14286</strain>
    </source>
</reference>
<name>A0A9D1E3V0_9BACT</name>
<sequence>MEILFFRMQCLTVATKWDAKVTLTIVYGNGMENGVYDYGTNDALDMEQYKPAGANNKFFEGWYTDEGLTEAFEATVITADTTVYVKWTDAGNYTLVSEGSYGFEYNAEGGYWANNNQGAHNSSASIKIAAIDGPVQVKVTYWISSEKGFDYLSSAVSGTVEGARINTKGSNYTQEEAQVGEFMLQQGATLSFIYKKDGSGNNGDDTAYLILEINGVVVTAYVPAE</sequence>
<dbReference type="Proteomes" id="UP000824200">
    <property type="component" value="Unassembled WGS sequence"/>
</dbReference>
<dbReference type="EMBL" id="DVHL01000019">
    <property type="protein sequence ID" value="HIR65746.1"/>
    <property type="molecule type" value="Genomic_DNA"/>
</dbReference>
<organism evidence="1 2">
    <name type="scientific">Candidatus Fimimonas gallinarum</name>
    <dbReference type="NCBI Taxonomy" id="2840821"/>
    <lineage>
        <taxon>Bacteria</taxon>
        <taxon>Pseudomonadati</taxon>
        <taxon>Myxococcota</taxon>
        <taxon>Myxococcia</taxon>
        <taxon>Myxococcales</taxon>
        <taxon>Cystobacterineae</taxon>
        <taxon>Myxococcaceae</taxon>
        <taxon>Myxococcaceae incertae sedis</taxon>
        <taxon>Candidatus Fimimonas</taxon>
    </lineage>
</organism>
<evidence type="ECO:0008006" key="3">
    <source>
        <dbReference type="Google" id="ProtNLM"/>
    </source>
</evidence>